<reference evidence="1" key="1">
    <citation type="journal article" date="2013" name="Genome Biol.">
        <title>Draft genome of the mountain pine beetle, Dendroctonus ponderosae Hopkins, a major forest pest.</title>
        <authorList>
            <person name="Keeling C.I."/>
            <person name="Yuen M.M."/>
            <person name="Liao N.Y."/>
            <person name="Docking T.R."/>
            <person name="Chan S.K."/>
            <person name="Taylor G.A."/>
            <person name="Palmquist D.L."/>
            <person name="Jackman S.D."/>
            <person name="Nguyen A."/>
            <person name="Li M."/>
            <person name="Henderson H."/>
            <person name="Janes J.K."/>
            <person name="Zhao Y."/>
            <person name="Pandoh P."/>
            <person name="Moore R."/>
            <person name="Sperling F.A."/>
            <person name="Huber D.P."/>
            <person name="Birol I."/>
            <person name="Jones S.J."/>
            <person name="Bohlmann J."/>
        </authorList>
    </citation>
    <scope>NUCLEOTIDE SEQUENCE</scope>
</reference>
<evidence type="ECO:0000313" key="1">
    <source>
        <dbReference type="EMBL" id="ENN79408.1"/>
    </source>
</evidence>
<dbReference type="HOGENOM" id="CLU_1338781_0_0_1"/>
<dbReference type="OrthoDB" id="413361at2759"/>
<accession>N6TN03</accession>
<protein>
    <submittedName>
        <fullName evidence="1">Uncharacterized protein</fullName>
    </submittedName>
</protein>
<gene>
    <name evidence="1" type="ORF">YQE_04136</name>
</gene>
<name>N6TN03_DENPD</name>
<feature type="non-terminal residue" evidence="1">
    <location>
        <position position="1"/>
    </location>
</feature>
<sequence length="205" mass="24210">MIYNKDFLVVRDTVKIILYYNYYINRDLYYYQYICCRAAFILRNPKSRRSFEIFFKPLSVDVWMSIIVCSILCVLAQKIGFTEDNKSARIANDVSWSFSTICTFGAFCQQGNSNYTGPRRTRYWRLLQLSLPGVLEALHNNCAFSNTVYLIVPKTTPRKRLHFYHVCYMNSMLEHIKSLIFRIPLQIEQQLINRTREAAQNMSSD</sequence>
<dbReference type="AlphaFoldDB" id="N6TN03"/>
<proteinExistence type="predicted"/>
<organism evidence="1">
    <name type="scientific">Dendroctonus ponderosae</name>
    <name type="common">Mountain pine beetle</name>
    <dbReference type="NCBI Taxonomy" id="77166"/>
    <lineage>
        <taxon>Eukaryota</taxon>
        <taxon>Metazoa</taxon>
        <taxon>Ecdysozoa</taxon>
        <taxon>Arthropoda</taxon>
        <taxon>Hexapoda</taxon>
        <taxon>Insecta</taxon>
        <taxon>Pterygota</taxon>
        <taxon>Neoptera</taxon>
        <taxon>Endopterygota</taxon>
        <taxon>Coleoptera</taxon>
        <taxon>Polyphaga</taxon>
        <taxon>Cucujiformia</taxon>
        <taxon>Curculionidae</taxon>
        <taxon>Scolytinae</taxon>
        <taxon>Dendroctonus</taxon>
    </lineage>
</organism>
<dbReference type="EMBL" id="KB740695">
    <property type="protein sequence ID" value="ENN79408.1"/>
    <property type="molecule type" value="Genomic_DNA"/>
</dbReference>